<dbReference type="PANTHER" id="PTHR10663">
    <property type="entry name" value="GUANYL-NUCLEOTIDE EXCHANGE FACTOR"/>
    <property type="match status" value="1"/>
</dbReference>
<dbReference type="InterPro" id="IPR032691">
    <property type="entry name" value="Mon2/Sec7/BIG1-like_HUS"/>
</dbReference>
<dbReference type="SUPFAM" id="SSF48425">
    <property type="entry name" value="Sec7 domain"/>
    <property type="match status" value="1"/>
</dbReference>
<comment type="caution">
    <text evidence="3">The sequence shown here is derived from an EMBL/GenBank/DDBJ whole genome shotgun (WGS) entry which is preliminary data.</text>
</comment>
<evidence type="ECO:0000313" key="3">
    <source>
        <dbReference type="EMBL" id="PJF19962.1"/>
    </source>
</evidence>
<dbReference type="Proteomes" id="UP000240830">
    <property type="component" value="Unassembled WGS sequence"/>
</dbReference>
<dbReference type="InterPro" id="IPR035999">
    <property type="entry name" value="Sec7_dom_sf"/>
</dbReference>
<dbReference type="Pfam" id="PF01369">
    <property type="entry name" value="Sec7"/>
    <property type="match status" value="1"/>
</dbReference>
<organism evidence="3 4">
    <name type="scientific">Paramicrosporidium saccamoebae</name>
    <dbReference type="NCBI Taxonomy" id="1246581"/>
    <lineage>
        <taxon>Eukaryota</taxon>
        <taxon>Fungi</taxon>
        <taxon>Fungi incertae sedis</taxon>
        <taxon>Cryptomycota</taxon>
        <taxon>Cryptomycota incertae sedis</taxon>
        <taxon>Paramicrosporidium</taxon>
    </lineage>
</organism>
<name>A0A2H9TQF3_9FUNG</name>
<dbReference type="GO" id="GO:0032012">
    <property type="term" value="P:regulation of ARF protein signal transduction"/>
    <property type="evidence" value="ECO:0007669"/>
    <property type="project" value="InterPro"/>
</dbReference>
<dbReference type="CDD" id="cd00171">
    <property type="entry name" value="Sec7"/>
    <property type="match status" value="1"/>
</dbReference>
<evidence type="ECO:0000259" key="1">
    <source>
        <dbReference type="PROSITE" id="PS50190"/>
    </source>
</evidence>
<dbReference type="GO" id="GO:0005085">
    <property type="term" value="F:guanyl-nucleotide exchange factor activity"/>
    <property type="evidence" value="ECO:0007669"/>
    <property type="project" value="InterPro"/>
</dbReference>
<keyword evidence="4" id="KW-1185">Reference proteome</keyword>
<protein>
    <submittedName>
        <fullName evidence="3">Sec7p</fullName>
    </submittedName>
</protein>
<evidence type="ECO:0000313" key="2">
    <source>
        <dbReference type="EMBL" id="PJF19480.1"/>
    </source>
</evidence>
<dbReference type="EMBL" id="MTSL01000061">
    <property type="protein sequence ID" value="PJF19480.1"/>
    <property type="molecule type" value="Genomic_DNA"/>
</dbReference>
<dbReference type="SMART" id="SM00222">
    <property type="entry name" value="Sec7"/>
    <property type="match status" value="1"/>
</dbReference>
<dbReference type="GO" id="GO:0005794">
    <property type="term" value="C:Golgi apparatus"/>
    <property type="evidence" value="ECO:0007669"/>
    <property type="project" value="UniProtKB-ARBA"/>
</dbReference>
<dbReference type="InterPro" id="IPR023394">
    <property type="entry name" value="Sec7_C_sf"/>
</dbReference>
<dbReference type="Pfam" id="PF12783">
    <property type="entry name" value="Sec7-like_HUS"/>
    <property type="match status" value="1"/>
</dbReference>
<dbReference type="STRING" id="1246581.A0A2H9TQF3"/>
<dbReference type="OrthoDB" id="10258608at2759"/>
<gene>
    <name evidence="3" type="ORF">PSACC_00221</name>
    <name evidence="2" type="ORF">PSACC_00705</name>
</gene>
<sequence length="1399" mass="157392">MSKEGIRALIEDCSRRVPERHAPYLEYFQKLSALSGEADADNNRIAARLWLALLRPTSIPPLAKLQWTFKVDEVLLGILHRMFMRGLIGAGDTIDITQSNEEGQVTIIGTFDIVPETMKTLSSDFNANSATSGAELKLIQLLLTASTNPNRAISGDLLSIALNKLTEVFLHSKQSVNQNAARAAITQLVNERMDVPPGGSTSSIDQGITGSVCLIVLEVIFKWLCSVIRNPRCPASLTVMCLDLILSVLKSHETLFKTGEVAVFIGTDLLPTLIGPLNLADEAVYEKCLSILEIVIRDHFARNREAIEIILSDYIGSPSGVNDEGGAITKGPIIKSHLRPFRNKLQTVKFINTQIFGNPATLFSCFVNYDSEIHTLSVIDSCLELINILTEVDWHRAEGSRIPGTAFTDKDLAVKLSCVDALITFMKSTTTWHQSSPGKARAESLSNYNQNTAKKRALKNCVQLFNSKPRLGLDLAIKSGFADEHNLESQAKWLRFTRGISKRSIGEFLGLSTSAELLQKYTDTFDFHELSFVSALRLFLESFRIPGESQVIERFLENFSRKLHETAPDVFPDAEMLFQISYSTLMLNTDMYSMNVREKMSRESFIKNTMGAIDKDKDLSEDVLNGIFGEISIAEIQLYSQTVEHPLPLGSRPISEFIQCKDGDFVGALLTAVVDLWARTASMCIDKFDLWPSRLEFGAHNSQFTTHFEFICSLLECFSDVVQMTCRLGMEKERYCALERLLATSAFRPDYDSDLKGEGTLSWLYDIFDEHGSELGSSWVVTLSCLSTWDLASIVDANHNIRELNLSSLDGRGLLSFLVALFNSKNLGRNFISHYANRVYQLPSSQLERVLKYSYDKENHVAEPLFAVLAKGVDDSLLSTTGFGILQRVAREHMPLILSLSDDVMFGFLRALERFGLQSDATMSRDAIETFVLIGDLLFSQHRSEQTVFVVNDEEFFLKWYHVLSGLSRIAAEQHFKESAKMSMQNLFKLLKEQGTCYQEGAWRVIWRSIIFPLLEELSAPGADEEMFIRLMEWAVELVSVHNTKLITAGIPDIFEMEGMALRLDLGGVTDLGLQLIKELIIPNHEKCFTARHWSLMIETLQRVYESYSPGDLFEITALAEEENPTDNAEQAIQFDVSMSATSVTFPERYRPVRRELTNLQILAKQCTAQLMLLDLFKEITTKAEDSILSPASSISFDSVNSFLGLILRLYEFALAFNGNLPLRQMMVNAGIGANLEELVLTRQETGSLSLLVGILFEFYDRGLKKGEQLTCLYESSDALRELAQRYFKISTVALQRCVEMRLPNAARKRISKSWNEVASTVLRQWSSISQSLDLRNKGSNTELYNIGERMVETQLSVALEFCLLMDRNHHAFEEAKEFVMTTNQMLLRFRLESFGISK</sequence>
<dbReference type="InterPro" id="IPR000904">
    <property type="entry name" value="Sec7_dom"/>
</dbReference>
<dbReference type="Pfam" id="PF20252">
    <property type="entry name" value="BIG2_C"/>
    <property type="match status" value="1"/>
</dbReference>
<dbReference type="EMBL" id="MTSL01000020">
    <property type="protein sequence ID" value="PJF19962.1"/>
    <property type="molecule type" value="Genomic_DNA"/>
</dbReference>
<accession>A0A2H9TQF3</accession>
<dbReference type="Gene3D" id="1.10.1000.11">
    <property type="entry name" value="Arf Nucleotide-binding Site Opener,domain 2"/>
    <property type="match status" value="1"/>
</dbReference>
<dbReference type="PANTHER" id="PTHR10663:SF395">
    <property type="entry name" value="SEC7 DOMAIN CONTAINING PROTEIN"/>
    <property type="match status" value="1"/>
</dbReference>
<dbReference type="PROSITE" id="PS50190">
    <property type="entry name" value="SEC7"/>
    <property type="match status" value="1"/>
</dbReference>
<evidence type="ECO:0000313" key="4">
    <source>
        <dbReference type="Proteomes" id="UP000240830"/>
    </source>
</evidence>
<reference evidence="3 4" key="1">
    <citation type="submission" date="2016-10" db="EMBL/GenBank/DDBJ databases">
        <title>The genome of Paramicrosporidium saccamoebae is the missing link in understanding Cryptomycota and Microsporidia evolution.</title>
        <authorList>
            <person name="Quandt C.A."/>
            <person name="Beaudet D."/>
            <person name="Corsaro D."/>
            <person name="Michel R."/>
            <person name="Corradi N."/>
            <person name="James T."/>
        </authorList>
    </citation>
    <scope>NUCLEOTIDE SEQUENCE [LARGE SCALE GENOMIC DNA]</scope>
    <source>
        <strain evidence="3 4">KSL3</strain>
    </source>
</reference>
<feature type="domain" description="SEC7" evidence="1">
    <location>
        <begin position="447"/>
        <end position="634"/>
    </location>
</feature>
<dbReference type="Gene3D" id="1.10.220.20">
    <property type="match status" value="1"/>
</dbReference>
<dbReference type="InterPro" id="IPR046455">
    <property type="entry name" value="Sec7/BIG1-like_C"/>
</dbReference>
<proteinExistence type="predicted"/>